<dbReference type="EMBL" id="JEMT01029307">
    <property type="protein sequence ID" value="EXX52371.1"/>
    <property type="molecule type" value="Genomic_DNA"/>
</dbReference>
<proteinExistence type="predicted"/>
<reference evidence="2 3" key="1">
    <citation type="submission" date="2014-02" db="EMBL/GenBank/DDBJ databases">
        <title>Single nucleus genome sequencing reveals high similarity among nuclei of an endomycorrhizal fungus.</title>
        <authorList>
            <person name="Lin K."/>
            <person name="Geurts R."/>
            <person name="Zhang Z."/>
            <person name="Limpens E."/>
            <person name="Saunders D.G."/>
            <person name="Mu D."/>
            <person name="Pang E."/>
            <person name="Cao H."/>
            <person name="Cha H."/>
            <person name="Lin T."/>
            <person name="Zhou Q."/>
            <person name="Shang Y."/>
            <person name="Li Y."/>
            <person name="Ivanov S."/>
            <person name="Sharma T."/>
            <person name="Velzen R.V."/>
            <person name="Ruijter N.D."/>
            <person name="Aanen D.K."/>
            <person name="Win J."/>
            <person name="Kamoun S."/>
            <person name="Bisseling T."/>
            <person name="Huang S."/>
        </authorList>
    </citation>
    <scope>NUCLEOTIDE SEQUENCE [LARGE SCALE GENOMIC DNA]</scope>
    <source>
        <strain evidence="3">DAOM197198w</strain>
    </source>
</reference>
<name>A0A015JYY5_RHIIW</name>
<organism evidence="2 3">
    <name type="scientific">Rhizophagus irregularis (strain DAOM 197198w)</name>
    <name type="common">Glomus intraradices</name>
    <dbReference type="NCBI Taxonomy" id="1432141"/>
    <lineage>
        <taxon>Eukaryota</taxon>
        <taxon>Fungi</taxon>
        <taxon>Fungi incertae sedis</taxon>
        <taxon>Mucoromycota</taxon>
        <taxon>Glomeromycotina</taxon>
        <taxon>Glomeromycetes</taxon>
        <taxon>Glomerales</taxon>
        <taxon>Glomeraceae</taxon>
        <taxon>Rhizophagus</taxon>
    </lineage>
</organism>
<gene>
    <name evidence="2" type="ORF">RirG_253630</name>
</gene>
<dbReference type="HOGENOM" id="CLU_1240709_0_0_1"/>
<feature type="region of interest" description="Disordered" evidence="1">
    <location>
        <begin position="89"/>
        <end position="109"/>
    </location>
</feature>
<keyword evidence="3" id="KW-1185">Reference proteome</keyword>
<evidence type="ECO:0000313" key="3">
    <source>
        <dbReference type="Proteomes" id="UP000022910"/>
    </source>
</evidence>
<sequence length="223" mass="25696">MNPEMNFTSRKREHPVELELDQLGSDRAKRRYVSEFLSSELTALSLYGNESSPNNNERNENYIMDLENNQDYTPVSPTRRKHVVMVTDLDAETDSDQSEDENNPSLEIPREIQKTLKKIPNELLAPRTENPVRALVLYQRPPWLPQESFTQGSKSRMIKEIMHERRICDIMENGKLSPIPEYPTTPSIEMDLDFDSNLGSGIHKNYEGYLGANNEYGDDGMEL</sequence>
<feature type="compositionally biased region" description="Acidic residues" evidence="1">
    <location>
        <begin position="89"/>
        <end position="102"/>
    </location>
</feature>
<comment type="caution">
    <text evidence="2">The sequence shown here is derived from an EMBL/GenBank/DDBJ whole genome shotgun (WGS) entry which is preliminary data.</text>
</comment>
<evidence type="ECO:0000313" key="2">
    <source>
        <dbReference type="EMBL" id="EXX52371.1"/>
    </source>
</evidence>
<dbReference type="OrthoDB" id="2393257at2759"/>
<protein>
    <submittedName>
        <fullName evidence="2">Uncharacterized protein</fullName>
    </submittedName>
</protein>
<dbReference type="Proteomes" id="UP000022910">
    <property type="component" value="Unassembled WGS sequence"/>
</dbReference>
<accession>A0A015JYY5</accession>
<evidence type="ECO:0000256" key="1">
    <source>
        <dbReference type="SAM" id="MobiDB-lite"/>
    </source>
</evidence>
<dbReference type="AlphaFoldDB" id="A0A015JYY5"/>